<dbReference type="Proteomes" id="UP000245283">
    <property type="component" value="Unassembled WGS sequence"/>
</dbReference>
<dbReference type="PANTHER" id="PTHR33154">
    <property type="entry name" value="TRANSCRIPTIONAL REGULATOR, ARSR FAMILY"/>
    <property type="match status" value="1"/>
</dbReference>
<accession>A0A2V1K9S2</accession>
<dbReference type="SUPFAM" id="SSF46785">
    <property type="entry name" value="Winged helix' DNA-binding domain"/>
    <property type="match status" value="1"/>
</dbReference>
<name>A0A2V1K9S2_9ACTO</name>
<dbReference type="GO" id="GO:0003677">
    <property type="term" value="F:DNA binding"/>
    <property type="evidence" value="ECO:0007669"/>
    <property type="project" value="UniProtKB-KW"/>
</dbReference>
<feature type="region of interest" description="Disordered" evidence="4">
    <location>
        <begin position="107"/>
        <end position="137"/>
    </location>
</feature>
<dbReference type="Gene3D" id="1.10.10.10">
    <property type="entry name" value="Winged helix-like DNA-binding domain superfamily/Winged helix DNA-binding domain"/>
    <property type="match status" value="1"/>
</dbReference>
<dbReference type="InterPro" id="IPR051081">
    <property type="entry name" value="HTH_MetalResp_TranReg"/>
</dbReference>
<dbReference type="InterPro" id="IPR036390">
    <property type="entry name" value="WH_DNA-bd_sf"/>
</dbReference>
<reference evidence="7" key="1">
    <citation type="submission" date="2018-05" db="EMBL/GenBank/DDBJ databases">
        <authorList>
            <person name="Li Y."/>
        </authorList>
    </citation>
    <scope>NUCLEOTIDE SEQUENCE [LARGE SCALE GENOMIC DNA]</scope>
    <source>
        <strain evidence="7">sk1b4</strain>
    </source>
</reference>
<keyword evidence="7" id="KW-1185">Reference proteome</keyword>
<evidence type="ECO:0000313" key="6">
    <source>
        <dbReference type="EMBL" id="PWF27235.1"/>
    </source>
</evidence>
<evidence type="ECO:0000256" key="1">
    <source>
        <dbReference type="ARBA" id="ARBA00023015"/>
    </source>
</evidence>
<organism evidence="6 7">
    <name type="scientific">Ancrocorticia populi</name>
    <dbReference type="NCBI Taxonomy" id="2175228"/>
    <lineage>
        <taxon>Bacteria</taxon>
        <taxon>Bacillati</taxon>
        <taxon>Actinomycetota</taxon>
        <taxon>Actinomycetes</taxon>
        <taxon>Actinomycetales</taxon>
        <taxon>Actinomycetaceae</taxon>
        <taxon>Ancrocorticia</taxon>
    </lineage>
</organism>
<dbReference type="InterPro" id="IPR036388">
    <property type="entry name" value="WH-like_DNA-bd_sf"/>
</dbReference>
<keyword evidence="3" id="KW-0804">Transcription</keyword>
<dbReference type="PRINTS" id="PR00778">
    <property type="entry name" value="HTHARSR"/>
</dbReference>
<dbReference type="RefSeq" id="WP_109092734.1">
    <property type="nucleotide sequence ID" value="NZ_QETB01000001.1"/>
</dbReference>
<evidence type="ECO:0000256" key="3">
    <source>
        <dbReference type="ARBA" id="ARBA00023163"/>
    </source>
</evidence>
<keyword evidence="2" id="KW-0238">DNA-binding</keyword>
<feature type="compositionally biased region" description="Polar residues" evidence="4">
    <location>
        <begin position="121"/>
        <end position="130"/>
    </location>
</feature>
<evidence type="ECO:0000259" key="5">
    <source>
        <dbReference type="PROSITE" id="PS50987"/>
    </source>
</evidence>
<proteinExistence type="predicted"/>
<dbReference type="AlphaFoldDB" id="A0A2V1K9S2"/>
<dbReference type="OrthoDB" id="3401849at2"/>
<sequence length="137" mass="14775">MAIIQQVEQPIDIPSTKAYAHLFHTLGDPTRLAIVQHLASGEHRVRDLRQHMGLAQSTVSKHVSYLVECGLLTARIEGRSTWYSLADPALLRTLISATEKVLEATGKPARLGPHLHKSGVLPSTSESSAAATHLGGK</sequence>
<dbReference type="SMART" id="SM00418">
    <property type="entry name" value="HTH_ARSR"/>
    <property type="match status" value="1"/>
</dbReference>
<evidence type="ECO:0000256" key="4">
    <source>
        <dbReference type="SAM" id="MobiDB-lite"/>
    </source>
</evidence>
<evidence type="ECO:0000256" key="2">
    <source>
        <dbReference type="ARBA" id="ARBA00023125"/>
    </source>
</evidence>
<dbReference type="Pfam" id="PF01022">
    <property type="entry name" value="HTH_5"/>
    <property type="match status" value="1"/>
</dbReference>
<dbReference type="GO" id="GO:0003700">
    <property type="term" value="F:DNA-binding transcription factor activity"/>
    <property type="evidence" value="ECO:0007669"/>
    <property type="project" value="InterPro"/>
</dbReference>
<protein>
    <submittedName>
        <fullName evidence="6">ArsR family transcriptional regulator</fullName>
    </submittedName>
</protein>
<dbReference type="InterPro" id="IPR001845">
    <property type="entry name" value="HTH_ArsR_DNA-bd_dom"/>
</dbReference>
<dbReference type="CDD" id="cd00090">
    <property type="entry name" value="HTH_ARSR"/>
    <property type="match status" value="1"/>
</dbReference>
<dbReference type="EMBL" id="QETB01000001">
    <property type="protein sequence ID" value="PWF27235.1"/>
    <property type="molecule type" value="Genomic_DNA"/>
</dbReference>
<evidence type="ECO:0000313" key="7">
    <source>
        <dbReference type="Proteomes" id="UP000245283"/>
    </source>
</evidence>
<dbReference type="PANTHER" id="PTHR33154:SF33">
    <property type="entry name" value="TRANSCRIPTIONAL REPRESSOR SDPR"/>
    <property type="match status" value="1"/>
</dbReference>
<dbReference type="PROSITE" id="PS50987">
    <property type="entry name" value="HTH_ARSR_2"/>
    <property type="match status" value="1"/>
</dbReference>
<comment type="caution">
    <text evidence="6">The sequence shown here is derived from an EMBL/GenBank/DDBJ whole genome shotgun (WGS) entry which is preliminary data.</text>
</comment>
<dbReference type="NCBIfam" id="NF033788">
    <property type="entry name" value="HTH_metalloreg"/>
    <property type="match status" value="1"/>
</dbReference>
<gene>
    <name evidence="6" type="ORF">DD236_02220</name>
</gene>
<keyword evidence="1" id="KW-0805">Transcription regulation</keyword>
<feature type="domain" description="HTH arsR-type" evidence="5">
    <location>
        <begin position="11"/>
        <end position="105"/>
    </location>
</feature>
<dbReference type="InterPro" id="IPR011991">
    <property type="entry name" value="ArsR-like_HTH"/>
</dbReference>